<feature type="transmembrane region" description="Helical" evidence="1">
    <location>
        <begin position="112"/>
        <end position="133"/>
    </location>
</feature>
<keyword evidence="1" id="KW-1133">Transmembrane helix</keyword>
<proteinExistence type="predicted"/>
<evidence type="ECO:0000256" key="1">
    <source>
        <dbReference type="SAM" id="Phobius"/>
    </source>
</evidence>
<accession>A0A1H0LPJ7</accession>
<feature type="domain" description="VanZ-like" evidence="2">
    <location>
        <begin position="24"/>
        <end position="162"/>
    </location>
</feature>
<dbReference type="Pfam" id="PF04892">
    <property type="entry name" value="VanZ"/>
    <property type="match status" value="1"/>
</dbReference>
<dbReference type="AlphaFoldDB" id="A0A1H0LPJ7"/>
<reference evidence="3 4" key="1">
    <citation type="submission" date="2016-10" db="EMBL/GenBank/DDBJ databases">
        <authorList>
            <person name="de Groot N.N."/>
        </authorList>
    </citation>
    <scope>NUCLEOTIDE SEQUENCE [LARGE SCALE GENOMIC DNA]</scope>
    <source>
        <strain evidence="3 4">Sb04</strain>
    </source>
</reference>
<evidence type="ECO:0000259" key="2">
    <source>
        <dbReference type="Pfam" id="PF04892"/>
    </source>
</evidence>
<feature type="transmembrane region" description="Helical" evidence="1">
    <location>
        <begin position="145"/>
        <end position="163"/>
    </location>
</feature>
<organism evidence="3 4">
    <name type="scientific">Streptococcus equinus</name>
    <name type="common">Streptococcus bovis</name>
    <dbReference type="NCBI Taxonomy" id="1335"/>
    <lineage>
        <taxon>Bacteria</taxon>
        <taxon>Bacillati</taxon>
        <taxon>Bacillota</taxon>
        <taxon>Bacilli</taxon>
        <taxon>Lactobacillales</taxon>
        <taxon>Streptococcaceae</taxon>
        <taxon>Streptococcus</taxon>
    </lineage>
</organism>
<feature type="transmembrane region" description="Helical" evidence="1">
    <location>
        <begin position="18"/>
        <end position="35"/>
    </location>
</feature>
<gene>
    <name evidence="3" type="ORF">SAMN05216347_10231</name>
</gene>
<feature type="transmembrane region" description="Helical" evidence="1">
    <location>
        <begin position="78"/>
        <end position="103"/>
    </location>
</feature>
<dbReference type="RefSeq" id="WP_074481835.1">
    <property type="nucleotide sequence ID" value="NZ_FNJK01000002.1"/>
</dbReference>
<keyword evidence="1" id="KW-0812">Transmembrane</keyword>
<sequence length="168" mass="19457">MRKIFDDKLELTSLGRKLTLTLVAIYIIALCFLCFSPQPFKIDGVETPNIIYYGRLRLLLVPFNSLIGIGQLDSAFEAFWVFAQNVTNMFLIFPLMLGLIWLFPKLRHWKRAWLFAFGVSLVIETTQLLVDLLYNANRVFEIDDLWTNSLGGLLALGLYTVIYKKYHK</sequence>
<dbReference type="InterPro" id="IPR006976">
    <property type="entry name" value="VanZ-like"/>
</dbReference>
<dbReference type="PANTHER" id="PTHR36834:SF2">
    <property type="entry name" value="MEMBRANE PROTEIN"/>
    <property type="match status" value="1"/>
</dbReference>
<dbReference type="Proteomes" id="UP000183816">
    <property type="component" value="Unassembled WGS sequence"/>
</dbReference>
<keyword evidence="1" id="KW-0472">Membrane</keyword>
<protein>
    <submittedName>
        <fullName evidence="3">Glycopeptide antibiotics resistance protein</fullName>
    </submittedName>
</protein>
<dbReference type="OrthoDB" id="4822551at2"/>
<name>A0A1H0LPJ7_STREI</name>
<dbReference type="InterPro" id="IPR053150">
    <property type="entry name" value="Teicoplanin_resist-assoc"/>
</dbReference>
<dbReference type="EMBL" id="FNJK01000002">
    <property type="protein sequence ID" value="SDO70148.1"/>
    <property type="molecule type" value="Genomic_DNA"/>
</dbReference>
<evidence type="ECO:0000313" key="4">
    <source>
        <dbReference type="Proteomes" id="UP000183816"/>
    </source>
</evidence>
<evidence type="ECO:0000313" key="3">
    <source>
        <dbReference type="EMBL" id="SDO70148.1"/>
    </source>
</evidence>
<dbReference type="PANTHER" id="PTHR36834">
    <property type="entry name" value="MEMBRANE PROTEIN-RELATED"/>
    <property type="match status" value="1"/>
</dbReference>